<dbReference type="InterPro" id="IPR002397">
    <property type="entry name" value="Cyt_P450_B"/>
</dbReference>
<evidence type="ECO:0000256" key="2">
    <source>
        <dbReference type="RuleBase" id="RU000461"/>
    </source>
</evidence>
<reference evidence="4" key="1">
    <citation type="journal article" date="2019" name="Int. J. Syst. Evol. Microbiol.">
        <title>The Global Catalogue of Microorganisms (GCM) 10K type strain sequencing project: providing services to taxonomists for standard genome sequencing and annotation.</title>
        <authorList>
            <consortium name="The Broad Institute Genomics Platform"/>
            <consortium name="The Broad Institute Genome Sequencing Center for Infectious Disease"/>
            <person name="Wu L."/>
            <person name="Ma J."/>
        </authorList>
    </citation>
    <scope>NUCLEOTIDE SEQUENCE [LARGE SCALE GENOMIC DNA]</scope>
    <source>
        <strain evidence="4">JCM 3106</strain>
    </source>
</reference>
<dbReference type="RefSeq" id="WP_344907956.1">
    <property type="nucleotide sequence ID" value="NZ_BAAAWD010000032.1"/>
</dbReference>
<keyword evidence="2" id="KW-0479">Metal-binding</keyword>
<dbReference type="InterPro" id="IPR001128">
    <property type="entry name" value="Cyt_P450"/>
</dbReference>
<accession>A0ABP6LJ02</accession>
<comment type="similarity">
    <text evidence="1 2">Belongs to the cytochrome P450 family.</text>
</comment>
<gene>
    <name evidence="3" type="ORF">GCM10017559_83010</name>
</gene>
<dbReference type="Pfam" id="PF00067">
    <property type="entry name" value="p450"/>
    <property type="match status" value="1"/>
</dbReference>
<dbReference type="PRINTS" id="PR00359">
    <property type="entry name" value="BP450"/>
</dbReference>
<sequence>MMSSEQPVPYPFPRPSALGVPAEVQDLRDRPVIPVVLPSGDRAMLVTRYEDVRSVLTDLRVSRNLNRPDAARMTSNNKMFQDERMDPDPPEHTRVRRLVMKAFTATMVENLRPKVQEIADELVTKMANGPCPADVSEAVAFPLSIRVICDLLGVPAEDQDRFRGWTDRFLSTGRYSGPEIGAAMAEISAYMGRLIETRRAHPGDDLISALTQVHEDDDTRLSEYELHWWCRLLLLVGYETTAGQIGYTVAKVLAHPDQLARLRADLSLVPSAVEEVLRWKLLNGSLSMLRYVTEDIEVGGVTVPKGTSVIPALESANWDENVFSCPHEFDVARAFNHHLTFSVGPHFCIGASLARLELQIVLETLLRRFPGLRLAVPADELGRSEGTLIGGLLQIPVEW</sequence>
<evidence type="ECO:0000313" key="3">
    <source>
        <dbReference type="EMBL" id="GAA3041648.1"/>
    </source>
</evidence>
<keyword evidence="4" id="KW-1185">Reference proteome</keyword>
<dbReference type="InterPro" id="IPR036396">
    <property type="entry name" value="Cyt_P450_sf"/>
</dbReference>
<keyword evidence="2" id="KW-0503">Monooxygenase</keyword>
<keyword evidence="2" id="KW-0349">Heme</keyword>
<dbReference type="EMBL" id="BAAAWD010000032">
    <property type="protein sequence ID" value="GAA3041648.1"/>
    <property type="molecule type" value="Genomic_DNA"/>
</dbReference>
<dbReference type="PANTHER" id="PTHR46696">
    <property type="entry name" value="P450, PUTATIVE (EUROFUNG)-RELATED"/>
    <property type="match status" value="1"/>
</dbReference>
<proteinExistence type="inferred from homology"/>
<dbReference type="PROSITE" id="PS00086">
    <property type="entry name" value="CYTOCHROME_P450"/>
    <property type="match status" value="1"/>
</dbReference>
<dbReference type="SUPFAM" id="SSF48264">
    <property type="entry name" value="Cytochrome P450"/>
    <property type="match status" value="1"/>
</dbReference>
<name>A0ABP6LJ02_9ACTN</name>
<dbReference type="PANTHER" id="PTHR46696:SF1">
    <property type="entry name" value="CYTOCHROME P450 YJIB-RELATED"/>
    <property type="match status" value="1"/>
</dbReference>
<organism evidence="3 4">
    <name type="scientific">Streptosporangium longisporum</name>
    <dbReference type="NCBI Taxonomy" id="46187"/>
    <lineage>
        <taxon>Bacteria</taxon>
        <taxon>Bacillati</taxon>
        <taxon>Actinomycetota</taxon>
        <taxon>Actinomycetes</taxon>
        <taxon>Streptosporangiales</taxon>
        <taxon>Streptosporangiaceae</taxon>
        <taxon>Streptosporangium</taxon>
    </lineage>
</organism>
<protein>
    <submittedName>
        <fullName evidence="3">Cytochrome P450</fullName>
    </submittedName>
</protein>
<evidence type="ECO:0000256" key="1">
    <source>
        <dbReference type="ARBA" id="ARBA00010617"/>
    </source>
</evidence>
<dbReference type="CDD" id="cd11031">
    <property type="entry name" value="Cyp158A-like"/>
    <property type="match status" value="1"/>
</dbReference>
<dbReference type="Proteomes" id="UP001499930">
    <property type="component" value="Unassembled WGS sequence"/>
</dbReference>
<keyword evidence="2" id="KW-0560">Oxidoreductase</keyword>
<dbReference type="Gene3D" id="1.10.630.10">
    <property type="entry name" value="Cytochrome P450"/>
    <property type="match status" value="1"/>
</dbReference>
<keyword evidence="2" id="KW-0408">Iron</keyword>
<evidence type="ECO:0000313" key="4">
    <source>
        <dbReference type="Proteomes" id="UP001499930"/>
    </source>
</evidence>
<comment type="caution">
    <text evidence="3">The sequence shown here is derived from an EMBL/GenBank/DDBJ whole genome shotgun (WGS) entry which is preliminary data.</text>
</comment>
<dbReference type="PRINTS" id="PR00385">
    <property type="entry name" value="P450"/>
</dbReference>
<dbReference type="InterPro" id="IPR017972">
    <property type="entry name" value="Cyt_P450_CS"/>
</dbReference>